<sequence>ADDTRSAPSAVRLECSSAPRFFALDWCALVFGALLSPWHRDERHRGAEARMRPLVRIWILCVTAVTMLCCFRWDGGGCRAASTLITARPRGPASSNRSGLVRRTNSGPVSCQNEVVSECVSKLDLLSQNRSLAFATTEEELRQICTHLTGAMDCVNAFTHRCFNEKQREIYRRLTSGAAQLIEDFCREGSRFRLTYLKHSMCYKELQDDYNQCASVYMAQRAELQGQAISAQDKIRHSCCQMDGYKQCAKTAVLLRCDVEAAELAEDIIVKAGGYLVSTHCSGYRIDEPSCSGCSTRVAIALPAILAVATWLHLFSRTT</sequence>
<dbReference type="PANTHER" id="PTHR33964:SF1">
    <property type="entry name" value="RE45066P"/>
    <property type="match status" value="1"/>
</dbReference>
<feature type="transmembrane region" description="Helical" evidence="1">
    <location>
        <begin position="57"/>
        <end position="75"/>
    </location>
</feature>
<dbReference type="EMBL" id="GEDV01001474">
    <property type="protein sequence ID" value="JAP87083.1"/>
    <property type="molecule type" value="Transcribed_RNA"/>
</dbReference>
<proteinExistence type="predicted"/>
<keyword evidence="1" id="KW-0812">Transmembrane</keyword>
<dbReference type="AlphaFoldDB" id="A0A131Z6U2"/>
<feature type="non-terminal residue" evidence="2">
    <location>
        <position position="1"/>
    </location>
</feature>
<name>A0A131Z6U2_RHIAP</name>
<evidence type="ECO:0000256" key="1">
    <source>
        <dbReference type="SAM" id="Phobius"/>
    </source>
</evidence>
<protein>
    <submittedName>
        <fullName evidence="2">24 kDa family member</fullName>
    </submittedName>
</protein>
<reference evidence="2" key="1">
    <citation type="journal article" date="2016" name="Ticks Tick Borne Dis.">
        <title>De novo assembly and annotation of the salivary gland transcriptome of Rhipicephalus appendiculatus male and female ticks during blood feeding.</title>
        <authorList>
            <person name="de Castro M.H."/>
            <person name="de Klerk D."/>
            <person name="Pienaar R."/>
            <person name="Latif A.A."/>
            <person name="Rees D.J."/>
            <person name="Mans B.J."/>
        </authorList>
    </citation>
    <scope>NUCLEOTIDE SEQUENCE</scope>
    <source>
        <tissue evidence="2">Salivary glands</tissue>
    </source>
</reference>
<keyword evidence="1" id="KW-1133">Transmembrane helix</keyword>
<accession>A0A131Z6U2</accession>
<keyword evidence="1" id="KW-0472">Membrane</keyword>
<evidence type="ECO:0000313" key="2">
    <source>
        <dbReference type="EMBL" id="JAP87083.1"/>
    </source>
</evidence>
<organism evidence="2">
    <name type="scientific">Rhipicephalus appendiculatus</name>
    <name type="common">Brown ear tick</name>
    <dbReference type="NCBI Taxonomy" id="34631"/>
    <lineage>
        <taxon>Eukaryota</taxon>
        <taxon>Metazoa</taxon>
        <taxon>Ecdysozoa</taxon>
        <taxon>Arthropoda</taxon>
        <taxon>Chelicerata</taxon>
        <taxon>Arachnida</taxon>
        <taxon>Acari</taxon>
        <taxon>Parasitiformes</taxon>
        <taxon>Ixodida</taxon>
        <taxon>Ixodoidea</taxon>
        <taxon>Ixodidae</taxon>
        <taxon>Rhipicephalinae</taxon>
        <taxon>Rhipicephalus</taxon>
        <taxon>Rhipicephalus</taxon>
    </lineage>
</organism>
<dbReference type="PANTHER" id="PTHR33964">
    <property type="entry name" value="RE45066P-RELATED"/>
    <property type="match status" value="1"/>
</dbReference>